<protein>
    <submittedName>
        <fullName evidence="1">Uncharacterized protein</fullName>
    </submittedName>
</protein>
<dbReference type="AlphaFoldDB" id="I3Y5F3"/>
<evidence type="ECO:0000313" key="1">
    <source>
        <dbReference type="EMBL" id="AFL72221.1"/>
    </source>
</evidence>
<dbReference type="Proteomes" id="UP000006062">
    <property type="component" value="Chromosome"/>
</dbReference>
<reference evidence="1 2" key="1">
    <citation type="submission" date="2012-06" db="EMBL/GenBank/DDBJ databases">
        <title>Complete sequence of Thiocystis violascens DSM 198.</title>
        <authorList>
            <consortium name="US DOE Joint Genome Institute"/>
            <person name="Lucas S."/>
            <person name="Han J."/>
            <person name="Lapidus A."/>
            <person name="Cheng J.-F."/>
            <person name="Goodwin L."/>
            <person name="Pitluck S."/>
            <person name="Peters L."/>
            <person name="Ovchinnikova G."/>
            <person name="Teshima H."/>
            <person name="Detter J.C."/>
            <person name="Han C."/>
            <person name="Tapia R."/>
            <person name="Land M."/>
            <person name="Hauser L."/>
            <person name="Kyrpides N."/>
            <person name="Ivanova N."/>
            <person name="Pagani I."/>
            <person name="Vogl K."/>
            <person name="Liu Z."/>
            <person name="Frigaard N.-U."/>
            <person name="Bryant D."/>
            <person name="Woyke T."/>
        </authorList>
    </citation>
    <scope>NUCLEOTIDE SEQUENCE [LARGE SCALE GENOMIC DNA]</scope>
    <source>
        <strain evidence="2">ATCC 17096 / DSM 198 / 6111</strain>
    </source>
</reference>
<dbReference type="KEGG" id="tvi:Thivi_0145"/>
<keyword evidence="2" id="KW-1185">Reference proteome</keyword>
<evidence type="ECO:0000313" key="2">
    <source>
        <dbReference type="Proteomes" id="UP000006062"/>
    </source>
</evidence>
<name>I3Y5F3_THIV6</name>
<gene>
    <name evidence="1" type="ordered locus">Thivi_0145</name>
</gene>
<dbReference type="EMBL" id="CP003154">
    <property type="protein sequence ID" value="AFL72221.1"/>
    <property type="molecule type" value="Genomic_DNA"/>
</dbReference>
<proteinExistence type="predicted"/>
<sequence>MKFSGDRLIPDMDVILDQLAAMLIALVIETQDGRALTNR</sequence>
<accession>I3Y5F3</accession>
<organism evidence="1 2">
    <name type="scientific">Thiocystis violascens (strain ATCC 17096 / DSM 198 / 6111)</name>
    <name type="common">Chromatium violascens</name>
    <dbReference type="NCBI Taxonomy" id="765911"/>
    <lineage>
        <taxon>Bacteria</taxon>
        <taxon>Pseudomonadati</taxon>
        <taxon>Pseudomonadota</taxon>
        <taxon>Gammaproteobacteria</taxon>
        <taxon>Chromatiales</taxon>
        <taxon>Chromatiaceae</taxon>
        <taxon>Thiocystis</taxon>
    </lineage>
</organism>
<dbReference type="HOGENOM" id="CLU_3318479_0_0_6"/>